<accession>A0ACB6ZIF4</accession>
<dbReference type="Proteomes" id="UP000886501">
    <property type="component" value="Unassembled WGS sequence"/>
</dbReference>
<proteinExistence type="predicted"/>
<reference evidence="1" key="1">
    <citation type="submission" date="2019-10" db="EMBL/GenBank/DDBJ databases">
        <authorList>
            <consortium name="DOE Joint Genome Institute"/>
            <person name="Kuo A."/>
            <person name="Miyauchi S."/>
            <person name="Kiss E."/>
            <person name="Drula E."/>
            <person name="Kohler A."/>
            <person name="Sanchez-Garcia M."/>
            <person name="Andreopoulos B."/>
            <person name="Barry K.W."/>
            <person name="Bonito G."/>
            <person name="Buee M."/>
            <person name="Carver A."/>
            <person name="Chen C."/>
            <person name="Cichocki N."/>
            <person name="Clum A."/>
            <person name="Culley D."/>
            <person name="Crous P.W."/>
            <person name="Fauchery L."/>
            <person name="Girlanda M."/>
            <person name="Hayes R."/>
            <person name="Keri Z."/>
            <person name="Labutti K."/>
            <person name="Lipzen A."/>
            <person name="Lombard V."/>
            <person name="Magnuson J."/>
            <person name="Maillard F."/>
            <person name="Morin E."/>
            <person name="Murat C."/>
            <person name="Nolan M."/>
            <person name="Ohm R."/>
            <person name="Pangilinan J."/>
            <person name="Pereira M."/>
            <person name="Perotto S."/>
            <person name="Peter M."/>
            <person name="Riley R."/>
            <person name="Sitrit Y."/>
            <person name="Stielow B."/>
            <person name="Szollosi G."/>
            <person name="Zifcakova L."/>
            <person name="Stursova M."/>
            <person name="Spatafora J.W."/>
            <person name="Tedersoo L."/>
            <person name="Vaario L.-M."/>
            <person name="Yamada A."/>
            <person name="Yan M."/>
            <person name="Wang P."/>
            <person name="Xu J."/>
            <person name="Bruns T."/>
            <person name="Baldrian P."/>
            <person name="Vilgalys R."/>
            <person name="Henrissat B."/>
            <person name="Grigoriev I.V."/>
            <person name="Hibbett D."/>
            <person name="Nagy L.G."/>
            <person name="Martin F.M."/>
        </authorList>
    </citation>
    <scope>NUCLEOTIDE SEQUENCE</scope>
    <source>
        <strain evidence="1">P2</strain>
    </source>
</reference>
<name>A0ACB6ZIF4_THEGA</name>
<evidence type="ECO:0000313" key="2">
    <source>
        <dbReference type="Proteomes" id="UP000886501"/>
    </source>
</evidence>
<keyword evidence="2" id="KW-1185">Reference proteome</keyword>
<organism evidence="1 2">
    <name type="scientific">Thelephora ganbajun</name>
    <name type="common">Ganba fungus</name>
    <dbReference type="NCBI Taxonomy" id="370292"/>
    <lineage>
        <taxon>Eukaryota</taxon>
        <taxon>Fungi</taxon>
        <taxon>Dikarya</taxon>
        <taxon>Basidiomycota</taxon>
        <taxon>Agaricomycotina</taxon>
        <taxon>Agaricomycetes</taxon>
        <taxon>Thelephorales</taxon>
        <taxon>Thelephoraceae</taxon>
        <taxon>Thelephora</taxon>
    </lineage>
</organism>
<evidence type="ECO:0000313" key="1">
    <source>
        <dbReference type="EMBL" id="KAF9648931.1"/>
    </source>
</evidence>
<protein>
    <submittedName>
        <fullName evidence="1">Uncharacterized protein</fullName>
    </submittedName>
</protein>
<dbReference type="EMBL" id="MU118005">
    <property type="protein sequence ID" value="KAF9648931.1"/>
    <property type="molecule type" value="Genomic_DNA"/>
</dbReference>
<reference evidence="1" key="2">
    <citation type="journal article" date="2020" name="Nat. Commun.">
        <title>Large-scale genome sequencing of mycorrhizal fungi provides insights into the early evolution of symbiotic traits.</title>
        <authorList>
            <person name="Miyauchi S."/>
            <person name="Kiss E."/>
            <person name="Kuo A."/>
            <person name="Drula E."/>
            <person name="Kohler A."/>
            <person name="Sanchez-Garcia M."/>
            <person name="Morin E."/>
            <person name="Andreopoulos B."/>
            <person name="Barry K.W."/>
            <person name="Bonito G."/>
            <person name="Buee M."/>
            <person name="Carver A."/>
            <person name="Chen C."/>
            <person name="Cichocki N."/>
            <person name="Clum A."/>
            <person name="Culley D."/>
            <person name="Crous P.W."/>
            <person name="Fauchery L."/>
            <person name="Girlanda M."/>
            <person name="Hayes R.D."/>
            <person name="Keri Z."/>
            <person name="LaButti K."/>
            <person name="Lipzen A."/>
            <person name="Lombard V."/>
            <person name="Magnuson J."/>
            <person name="Maillard F."/>
            <person name="Murat C."/>
            <person name="Nolan M."/>
            <person name="Ohm R.A."/>
            <person name="Pangilinan J."/>
            <person name="Pereira M.F."/>
            <person name="Perotto S."/>
            <person name="Peter M."/>
            <person name="Pfister S."/>
            <person name="Riley R."/>
            <person name="Sitrit Y."/>
            <person name="Stielow J.B."/>
            <person name="Szollosi G."/>
            <person name="Zifcakova L."/>
            <person name="Stursova M."/>
            <person name="Spatafora J.W."/>
            <person name="Tedersoo L."/>
            <person name="Vaario L.M."/>
            <person name="Yamada A."/>
            <person name="Yan M."/>
            <person name="Wang P."/>
            <person name="Xu J."/>
            <person name="Bruns T."/>
            <person name="Baldrian P."/>
            <person name="Vilgalys R."/>
            <person name="Dunand C."/>
            <person name="Henrissat B."/>
            <person name="Grigoriev I.V."/>
            <person name="Hibbett D."/>
            <person name="Nagy L.G."/>
            <person name="Martin F.M."/>
        </authorList>
    </citation>
    <scope>NUCLEOTIDE SEQUENCE</scope>
    <source>
        <strain evidence="1">P2</strain>
    </source>
</reference>
<sequence length="500" mass="56090">MSAQRLSNDNPHLVSLVLQSKKALQHGEQLCLRASQLSSTSARNAVDVLALDARVKWLSDAVLEQLKLATAVARSIEQKRIQLHEQAKQWDALRTERTNALEATLESLSSQLVPNDFHSASDDSSIFGSPKSETNEDPIISAADSSPAATLRAQLTDKSTDKSRWKTLRDFIDERAIEEVLETVEIERAALDDVIATTAEYSQTLIMTNVAVKSSLPQPSPLLPIDKILSSQMDISIDMARHLESLATHYDQMAAALKDSEAGETFSEEDLQAMNRDANELQFIIMELEDSLKVIEDSHDQLTRAAADSQQHITTHKTILNDLEELGDMMSQMLERQHIVENQFSESLHALHERLVTTEELQTQFTEYQLSYNKLVVEVGRRLQYREAAENIVRGMIDQLAAMTEEEREIRATFNAEQGSNLPADLCLCIENMPTRWNVIPIEEHSFEGISSGYREDRREFLPSVDNDLLAEKQESSENPSSRPTSPSLPTPQKDQSPAQ</sequence>
<comment type="caution">
    <text evidence="1">The sequence shown here is derived from an EMBL/GenBank/DDBJ whole genome shotgun (WGS) entry which is preliminary data.</text>
</comment>
<gene>
    <name evidence="1" type="ORF">BDM02DRAFT_3179917</name>
</gene>